<reference evidence="1" key="1">
    <citation type="submission" date="2020-09" db="EMBL/GenBank/DDBJ databases">
        <title>Iningainema tapete sp. nov. (Scytonemataceae, Cyanobacteria) from greenhouses in central Florida (USA) produces two types of nodularin with biosynthetic potential for microcystin-LR and anabaenopeptins.</title>
        <authorList>
            <person name="Berthold D.E."/>
            <person name="Lefler F.W."/>
            <person name="Huang I.-S."/>
            <person name="Abdulla H."/>
            <person name="Zimba P.V."/>
            <person name="Laughinghouse H.D. IV."/>
        </authorList>
    </citation>
    <scope>NUCLEOTIDE SEQUENCE</scope>
    <source>
        <strain evidence="1">BLCCT55</strain>
    </source>
</reference>
<dbReference type="RefSeq" id="WP_190826068.1">
    <property type="nucleotide sequence ID" value="NZ_CAWPPI010000028.1"/>
</dbReference>
<evidence type="ECO:0000313" key="2">
    <source>
        <dbReference type="Proteomes" id="UP000629098"/>
    </source>
</evidence>
<keyword evidence="2" id="KW-1185">Reference proteome</keyword>
<name>A0A8J6XGS8_9CYAN</name>
<dbReference type="Proteomes" id="UP000629098">
    <property type="component" value="Unassembled WGS sequence"/>
</dbReference>
<proteinExistence type="predicted"/>
<accession>A0A8J6XGS8</accession>
<comment type="caution">
    <text evidence="1">The sequence shown here is derived from an EMBL/GenBank/DDBJ whole genome shotgun (WGS) entry which is preliminary data.</text>
</comment>
<protein>
    <submittedName>
        <fullName evidence="1">Uncharacterized protein</fullName>
    </submittedName>
</protein>
<evidence type="ECO:0000313" key="1">
    <source>
        <dbReference type="EMBL" id="MBD2771776.1"/>
    </source>
</evidence>
<organism evidence="1 2">
    <name type="scientific">Iningainema tapete BLCC-T55</name>
    <dbReference type="NCBI Taxonomy" id="2748662"/>
    <lineage>
        <taxon>Bacteria</taxon>
        <taxon>Bacillati</taxon>
        <taxon>Cyanobacteriota</taxon>
        <taxon>Cyanophyceae</taxon>
        <taxon>Nostocales</taxon>
        <taxon>Scytonemataceae</taxon>
        <taxon>Iningainema tapete</taxon>
    </lineage>
</organism>
<dbReference type="AlphaFoldDB" id="A0A8J6XGS8"/>
<dbReference type="EMBL" id="JACXAE010000028">
    <property type="protein sequence ID" value="MBD2771776.1"/>
    <property type="molecule type" value="Genomic_DNA"/>
</dbReference>
<gene>
    <name evidence="1" type="ORF">ICL16_06625</name>
</gene>
<sequence length="92" mass="10456">MKAIVERNVDGGLYIPAELLELVQPHTRFVIEVQDGKLTLHPENAVELENKQPFWATATPQEQAESLLQWVDSIKDGVGLPDEALRRENMYD</sequence>